<reference evidence="1 2" key="1">
    <citation type="journal article" date="2009" name="Nature">
        <title>Evolution of pathogenicity and sexual reproduction in eight Candida genomes.</title>
        <authorList>
            <person name="Butler G."/>
            <person name="Rasmussen M.D."/>
            <person name="Lin M.F."/>
            <person name="Santos M.A."/>
            <person name="Sakthikumar S."/>
            <person name="Munro C.A."/>
            <person name="Rheinbay E."/>
            <person name="Grabherr M."/>
            <person name="Forche A."/>
            <person name="Reedy J.L."/>
            <person name="Agrafioti I."/>
            <person name="Arnaud M.B."/>
            <person name="Bates S."/>
            <person name="Brown A.J."/>
            <person name="Brunke S."/>
            <person name="Costanzo M.C."/>
            <person name="Fitzpatrick D.A."/>
            <person name="de Groot P.W."/>
            <person name="Harris D."/>
            <person name="Hoyer L.L."/>
            <person name="Hube B."/>
            <person name="Klis F.M."/>
            <person name="Kodira C."/>
            <person name="Lennard N."/>
            <person name="Logue M.E."/>
            <person name="Martin R."/>
            <person name="Neiman A.M."/>
            <person name="Nikolaou E."/>
            <person name="Quail M.A."/>
            <person name="Quinn J."/>
            <person name="Santos M.C."/>
            <person name="Schmitzberger F.F."/>
            <person name="Sherlock G."/>
            <person name="Shah P."/>
            <person name="Silverstein K.A."/>
            <person name="Skrzypek M.S."/>
            <person name="Soll D."/>
            <person name="Staggs R."/>
            <person name="Stansfield I."/>
            <person name="Stumpf M.P."/>
            <person name="Sudbery P.E."/>
            <person name="Srikantha T."/>
            <person name="Zeng Q."/>
            <person name="Berman J."/>
            <person name="Berriman M."/>
            <person name="Heitman J."/>
            <person name="Gow N.A."/>
            <person name="Lorenz M.C."/>
            <person name="Birren B.W."/>
            <person name="Kellis M."/>
            <person name="Cuomo C.A."/>
        </authorList>
    </citation>
    <scope>NUCLEOTIDE SEQUENCE [LARGE SCALE GENOMIC DNA]</scope>
    <source>
        <strain evidence="1 2">ATCC 42720</strain>
    </source>
</reference>
<name>C4Y4D6_CLAL4</name>
<dbReference type="EMBL" id="CH408078">
    <property type="protein sequence ID" value="EEQ38382.1"/>
    <property type="molecule type" value="Genomic_DNA"/>
</dbReference>
<dbReference type="GO" id="GO:0016740">
    <property type="term" value="F:transferase activity"/>
    <property type="evidence" value="ECO:0007669"/>
    <property type="project" value="UniProtKB-KW"/>
</dbReference>
<dbReference type="InParanoid" id="C4Y4D6"/>
<proteinExistence type="predicted"/>
<keyword evidence="1" id="KW-0808">Transferase</keyword>
<gene>
    <name evidence="1" type="ORF">CLUG_02508</name>
</gene>
<accession>C4Y4D6</accession>
<dbReference type="AlphaFoldDB" id="C4Y4D6"/>
<dbReference type="KEGG" id="clu:CLUG_02508"/>
<dbReference type="Proteomes" id="UP000007703">
    <property type="component" value="Unassembled WGS sequence"/>
</dbReference>
<dbReference type="VEuPathDB" id="FungiDB:CLUG_02508"/>
<sequence length="347" mass="38810">MQTCLHDNRLLLNVAGNALVWQDLGTVNVDFILDFHIVTQDSAAFSSGPLSDSRVPTDNCGLDQSVVLDLGVGQQNRSSDSGAFANDNVWTNDNIWTNQGTWVNLGSLVNQDVAEDVLLLRQSFWVLLGNRSQVKDSTGQEVLWSTNVHPETFQVKGVQGSLLNQKRESFFLNRGWLHFNSVNDRWVQDVQTSIDSVTDKLNWLLNESVNQVGSVSVVNNDTILGWLIDLSGNNRTLTAVCLVELGQFLEWVVANDIGVQDKEWRVILLQDLFSKLQRTSSSHWLFLEGKLNVNTVFLGGLLQGFLHVFWSVVDSQDDVGDASSNQGFDSVHDHWSVTKLNQWLRLG</sequence>
<protein>
    <submittedName>
        <fullName evidence="1">Mannose-1-phosphate guanyltransferase</fullName>
    </submittedName>
</protein>
<organism evidence="1 2">
    <name type="scientific">Clavispora lusitaniae (strain ATCC 42720)</name>
    <name type="common">Yeast</name>
    <name type="synonym">Candida lusitaniae</name>
    <dbReference type="NCBI Taxonomy" id="306902"/>
    <lineage>
        <taxon>Eukaryota</taxon>
        <taxon>Fungi</taxon>
        <taxon>Dikarya</taxon>
        <taxon>Ascomycota</taxon>
        <taxon>Saccharomycotina</taxon>
        <taxon>Pichiomycetes</taxon>
        <taxon>Metschnikowiaceae</taxon>
        <taxon>Clavispora</taxon>
    </lineage>
</organism>
<evidence type="ECO:0000313" key="2">
    <source>
        <dbReference type="Proteomes" id="UP000007703"/>
    </source>
</evidence>
<dbReference type="HOGENOM" id="CLU_799266_0_0_1"/>
<evidence type="ECO:0000313" key="1">
    <source>
        <dbReference type="EMBL" id="EEQ38382.1"/>
    </source>
</evidence>